<dbReference type="AlphaFoldDB" id="A0A4R1Y2T9"/>
<feature type="transmembrane region" description="Helical" evidence="1">
    <location>
        <begin position="125"/>
        <end position="140"/>
    </location>
</feature>
<accession>A0A4R1Y2T9</accession>
<keyword evidence="1" id="KW-0472">Membrane</keyword>
<evidence type="ECO:0000313" key="3">
    <source>
        <dbReference type="Proteomes" id="UP000294963"/>
    </source>
</evidence>
<feature type="transmembrane region" description="Helical" evidence="1">
    <location>
        <begin position="99"/>
        <end position="118"/>
    </location>
</feature>
<evidence type="ECO:0000256" key="1">
    <source>
        <dbReference type="SAM" id="Phobius"/>
    </source>
</evidence>
<organism evidence="2 3">
    <name type="scientific">Acinetobacter calcoaceticus</name>
    <dbReference type="NCBI Taxonomy" id="471"/>
    <lineage>
        <taxon>Bacteria</taxon>
        <taxon>Pseudomonadati</taxon>
        <taxon>Pseudomonadota</taxon>
        <taxon>Gammaproteobacteria</taxon>
        <taxon>Moraxellales</taxon>
        <taxon>Moraxellaceae</taxon>
        <taxon>Acinetobacter</taxon>
        <taxon>Acinetobacter calcoaceticus/baumannii complex</taxon>
    </lineage>
</organism>
<reference evidence="2 3" key="1">
    <citation type="submission" date="2019-03" db="EMBL/GenBank/DDBJ databases">
        <title>Genomic analyses of the natural microbiome of Caenorhabditis elegans.</title>
        <authorList>
            <person name="Samuel B."/>
        </authorList>
    </citation>
    <scope>NUCLEOTIDE SEQUENCE [LARGE SCALE GENOMIC DNA]</scope>
    <source>
        <strain evidence="2 3">JUb89</strain>
    </source>
</reference>
<keyword evidence="1" id="KW-0812">Transmembrane</keyword>
<protein>
    <submittedName>
        <fullName evidence="2">Uncharacterized protein</fullName>
    </submittedName>
</protein>
<keyword evidence="1" id="KW-1133">Transmembrane helix</keyword>
<sequence length="141" mass="15890">MILSVLHLLGIIAAYMLMQRYPYPPQPKDMSGLFYLIVVSIGAIAGLIILAISLPRLNAAVAYLRLGKFLLACCYWLSSSIIFICLSSTAYLYNQVAVIWIFVILFLSALYFSIFQLADMRRKDYLILLGIFILIATLIVK</sequence>
<feature type="transmembrane region" description="Helical" evidence="1">
    <location>
        <begin position="34"/>
        <end position="57"/>
    </location>
</feature>
<evidence type="ECO:0000313" key="2">
    <source>
        <dbReference type="EMBL" id="TCM69175.1"/>
    </source>
</evidence>
<dbReference type="Proteomes" id="UP000294963">
    <property type="component" value="Unassembled WGS sequence"/>
</dbReference>
<name>A0A4R1Y2T9_ACICA</name>
<comment type="caution">
    <text evidence="2">The sequence shown here is derived from an EMBL/GenBank/DDBJ whole genome shotgun (WGS) entry which is preliminary data.</text>
</comment>
<proteinExistence type="predicted"/>
<gene>
    <name evidence="2" type="ORF">EC844_103120</name>
</gene>
<dbReference type="EMBL" id="SLVJ01000003">
    <property type="protein sequence ID" value="TCM69175.1"/>
    <property type="molecule type" value="Genomic_DNA"/>
</dbReference>
<keyword evidence="3" id="KW-1185">Reference proteome</keyword>
<feature type="transmembrane region" description="Helical" evidence="1">
    <location>
        <begin position="69"/>
        <end position="93"/>
    </location>
</feature>